<dbReference type="AlphaFoldDB" id="R8VS96"/>
<dbReference type="SFLD" id="SFLDG01140">
    <property type="entry name" value="C2.B:_Phosphomannomutase_and_P"/>
    <property type="match status" value="1"/>
</dbReference>
<evidence type="ECO:0000313" key="1">
    <source>
        <dbReference type="EMBL" id="EOQ35640.1"/>
    </source>
</evidence>
<gene>
    <name evidence="1" type="ORF">HMPREF1526_03108</name>
</gene>
<dbReference type="CDD" id="cd07516">
    <property type="entry name" value="HAD_Pase"/>
    <property type="match status" value="1"/>
</dbReference>
<dbReference type="RefSeq" id="WP_016149193.1">
    <property type="nucleotide sequence ID" value="NZ_KB976105.1"/>
</dbReference>
<dbReference type="HOGENOM" id="CLU_044146_1_2_9"/>
<dbReference type="InterPro" id="IPR023214">
    <property type="entry name" value="HAD_sf"/>
</dbReference>
<comment type="caution">
    <text evidence="1">The sequence shown here is derived from an EMBL/GenBank/DDBJ whole genome shotgun (WGS) entry which is preliminary data.</text>
</comment>
<dbReference type="eggNOG" id="COG0561">
    <property type="taxonomic scope" value="Bacteria"/>
</dbReference>
<dbReference type="InterPro" id="IPR000150">
    <property type="entry name" value="Cof"/>
</dbReference>
<dbReference type="Pfam" id="PF08282">
    <property type="entry name" value="Hydrolase_3"/>
    <property type="match status" value="1"/>
</dbReference>
<dbReference type="SFLD" id="SFLDS00003">
    <property type="entry name" value="Haloacid_Dehalogenase"/>
    <property type="match status" value="1"/>
</dbReference>
<reference evidence="1 2" key="1">
    <citation type="submission" date="2013-01" db="EMBL/GenBank/DDBJ databases">
        <title>The Genome Sequence of Butyricicoccus pullicaecorum 1.2.</title>
        <authorList>
            <consortium name="The Broad Institute Genome Sequencing Platform"/>
            <person name="Earl A."/>
            <person name="Ward D."/>
            <person name="Feldgarden M."/>
            <person name="Gevers D."/>
            <person name="Van Immerseel F."/>
            <person name="Eeckhaut V."/>
            <person name="Walker B."/>
            <person name="Young S.K."/>
            <person name="Zeng Q."/>
            <person name="Gargeya S."/>
            <person name="Fitzgerald M."/>
            <person name="Haas B."/>
            <person name="Abouelleil A."/>
            <person name="Alvarado L."/>
            <person name="Arachchi H.M."/>
            <person name="Berlin A.M."/>
            <person name="Chapman S.B."/>
            <person name="Dewar J."/>
            <person name="Goldberg J."/>
            <person name="Griggs A."/>
            <person name="Gujja S."/>
            <person name="Hansen M."/>
            <person name="Howarth C."/>
            <person name="Imamovic A."/>
            <person name="Larimer J."/>
            <person name="McCowan C."/>
            <person name="Murphy C."/>
            <person name="Neiman D."/>
            <person name="Pearson M."/>
            <person name="Priest M."/>
            <person name="Roberts A."/>
            <person name="Saif S."/>
            <person name="Shea T."/>
            <person name="Sisk P."/>
            <person name="Sykes S."/>
            <person name="Wortman J."/>
            <person name="Nusbaum C."/>
            <person name="Birren B."/>
        </authorList>
    </citation>
    <scope>NUCLEOTIDE SEQUENCE [LARGE SCALE GENOMIC DNA]</scope>
    <source>
        <strain evidence="1 2">1.2</strain>
    </source>
</reference>
<dbReference type="PATRIC" id="fig|1203606.4.peg.3068"/>
<dbReference type="OrthoDB" id="9781413at2"/>
<dbReference type="GO" id="GO:0005829">
    <property type="term" value="C:cytosol"/>
    <property type="evidence" value="ECO:0007669"/>
    <property type="project" value="TreeGrafter"/>
</dbReference>
<dbReference type="NCBIfam" id="TIGR00099">
    <property type="entry name" value="Cof-subfamily"/>
    <property type="match status" value="1"/>
</dbReference>
<dbReference type="PANTHER" id="PTHR10000">
    <property type="entry name" value="PHOSPHOSERINE PHOSPHATASE"/>
    <property type="match status" value="1"/>
</dbReference>
<dbReference type="InterPro" id="IPR006379">
    <property type="entry name" value="HAD-SF_hydro_IIB"/>
</dbReference>
<organism evidence="1 2">
    <name type="scientific">Butyricicoccus pullicaecorum 1.2</name>
    <dbReference type="NCBI Taxonomy" id="1203606"/>
    <lineage>
        <taxon>Bacteria</taxon>
        <taxon>Bacillati</taxon>
        <taxon>Bacillota</taxon>
        <taxon>Clostridia</taxon>
        <taxon>Eubacteriales</taxon>
        <taxon>Butyricicoccaceae</taxon>
        <taxon>Butyricicoccus</taxon>
    </lineage>
</organism>
<dbReference type="PROSITE" id="PS01229">
    <property type="entry name" value="COF_2"/>
    <property type="match status" value="1"/>
</dbReference>
<sequence>MNYRLLALDLDGTLLNSQKQITPKTREALAWAAARGVHVVLSTGRIVGEAAEFAREICCEDRMVTAGGAAIATASDERILESWAMPCEIGAQAVAAVQNLPVRVMIYVGDKIFINPFSDRDFIQNYRVEGFHANKVVLDDIAGTIRARELDVTKVYAIGAQEDLDRALETIRTLPDITITSSGSDNFEVMPAGVDKGTALVRLGEMLGVAPEEMIAIGDSDNDAAMLRAVGMPVAMGNADSALKQLARYVTADCDHDGVAQAVYHLLG</sequence>
<keyword evidence="1" id="KW-0378">Hydrolase</keyword>
<dbReference type="Proteomes" id="UP000013981">
    <property type="component" value="Unassembled WGS sequence"/>
</dbReference>
<dbReference type="NCBIfam" id="TIGR01484">
    <property type="entry name" value="HAD-SF-IIB"/>
    <property type="match status" value="1"/>
</dbReference>
<dbReference type="SUPFAM" id="SSF56784">
    <property type="entry name" value="HAD-like"/>
    <property type="match status" value="1"/>
</dbReference>
<accession>R8VS96</accession>
<dbReference type="PROSITE" id="PS01228">
    <property type="entry name" value="COF_1"/>
    <property type="match status" value="1"/>
</dbReference>
<name>R8VS96_9FIRM</name>
<dbReference type="GO" id="GO:0016791">
    <property type="term" value="F:phosphatase activity"/>
    <property type="evidence" value="ECO:0007669"/>
    <property type="project" value="TreeGrafter"/>
</dbReference>
<evidence type="ECO:0000313" key="2">
    <source>
        <dbReference type="Proteomes" id="UP000013981"/>
    </source>
</evidence>
<dbReference type="InterPro" id="IPR036412">
    <property type="entry name" value="HAD-like_sf"/>
</dbReference>
<dbReference type="Gene3D" id="3.40.50.1000">
    <property type="entry name" value="HAD superfamily/HAD-like"/>
    <property type="match status" value="1"/>
</dbReference>
<proteinExistence type="predicted"/>
<dbReference type="Gene3D" id="3.30.1240.10">
    <property type="match status" value="1"/>
</dbReference>
<protein>
    <submittedName>
        <fullName evidence="1">Cof-like hydrolase</fullName>
    </submittedName>
</protein>
<dbReference type="EMBL" id="AQOB01000015">
    <property type="protein sequence ID" value="EOQ35640.1"/>
    <property type="molecule type" value="Genomic_DNA"/>
</dbReference>
<keyword evidence="2" id="KW-1185">Reference proteome</keyword>
<dbReference type="PANTHER" id="PTHR10000:SF8">
    <property type="entry name" value="HAD SUPERFAMILY HYDROLASE-LIKE, TYPE 3"/>
    <property type="match status" value="1"/>
</dbReference>
<dbReference type="GO" id="GO:0000287">
    <property type="term" value="F:magnesium ion binding"/>
    <property type="evidence" value="ECO:0007669"/>
    <property type="project" value="TreeGrafter"/>
</dbReference>